<feature type="transmembrane region" description="Helical" evidence="7">
    <location>
        <begin position="158"/>
        <end position="179"/>
    </location>
</feature>
<keyword evidence="6 7" id="KW-0472">Membrane</keyword>
<dbReference type="CDD" id="cd17321">
    <property type="entry name" value="MFS_MMR_MDR_like"/>
    <property type="match status" value="1"/>
</dbReference>
<dbReference type="PROSITE" id="PS50850">
    <property type="entry name" value="MFS"/>
    <property type="match status" value="1"/>
</dbReference>
<feature type="transmembrane region" description="Helical" evidence="7">
    <location>
        <begin position="191"/>
        <end position="211"/>
    </location>
</feature>
<keyword evidence="3" id="KW-1003">Cell membrane</keyword>
<dbReference type="NCBIfam" id="TIGR00711">
    <property type="entry name" value="efflux_EmrB"/>
    <property type="match status" value="1"/>
</dbReference>
<accession>A0ABP6LFZ2</accession>
<evidence type="ECO:0000313" key="9">
    <source>
        <dbReference type="EMBL" id="GAA3042513.1"/>
    </source>
</evidence>
<feature type="transmembrane region" description="Helical" evidence="7">
    <location>
        <begin position="217"/>
        <end position="240"/>
    </location>
</feature>
<sequence length="495" mass="49876">MRKWWPLVAVCTGAFMLLVDVTIVMVALPDIAGDLGTSFSALQWVMDVYALVLAALLLGAGSLADLTGRRRIYVAGLGLFALASLACGLAPNIGTLIAARGLQGLGAAAMFATTMALLNTTYRGRDRGVAFGVWGAVNGAAAAAGPIAGGLLTQHFGWRSIFLVNLPISAVAIVLTLAVFQESRNPRARGLDVPGMLTFTAAAAAITYALIRAGEDGWGSGSVLGLLAAGLVALALFVAVELRSDDPMLDLSLFRDRAFTGIMIGAALLTAAAFACLAYVSLWLQTVLGLGAVQVGLVMLPMSVTAFIVASVAGRFLHDASPRLVVGVGLLIIGAGALAQAVLTAGSGWAALVPGLVLVGLGVGVASPSLSAAAMASVPQERGGMAAGAVNTFRQLGFAFGVALLGGVFRTGVEGGLDGRVPDAGSAVDALTSGRAHVLTGQGHGQIVRESFAHGLNVTLVAAGVLGIVAGLIVLVLVRTAARGPVEPEGAAVSR</sequence>
<dbReference type="InterPro" id="IPR036259">
    <property type="entry name" value="MFS_trans_sf"/>
</dbReference>
<evidence type="ECO:0000259" key="8">
    <source>
        <dbReference type="PROSITE" id="PS50850"/>
    </source>
</evidence>
<keyword evidence="10" id="KW-1185">Reference proteome</keyword>
<dbReference type="SUPFAM" id="SSF103473">
    <property type="entry name" value="MFS general substrate transporter"/>
    <property type="match status" value="1"/>
</dbReference>
<comment type="caution">
    <text evidence="9">The sequence shown here is derived from an EMBL/GenBank/DDBJ whole genome shotgun (WGS) entry which is preliminary data.</text>
</comment>
<evidence type="ECO:0000256" key="5">
    <source>
        <dbReference type="ARBA" id="ARBA00022989"/>
    </source>
</evidence>
<dbReference type="InterPro" id="IPR011701">
    <property type="entry name" value="MFS"/>
</dbReference>
<feature type="transmembrane region" description="Helical" evidence="7">
    <location>
        <begin position="97"/>
        <end position="118"/>
    </location>
</feature>
<evidence type="ECO:0000256" key="7">
    <source>
        <dbReference type="SAM" id="Phobius"/>
    </source>
</evidence>
<evidence type="ECO:0000256" key="2">
    <source>
        <dbReference type="ARBA" id="ARBA00022448"/>
    </source>
</evidence>
<evidence type="ECO:0000313" key="10">
    <source>
        <dbReference type="Proteomes" id="UP001499930"/>
    </source>
</evidence>
<evidence type="ECO:0000256" key="1">
    <source>
        <dbReference type="ARBA" id="ARBA00004651"/>
    </source>
</evidence>
<dbReference type="Proteomes" id="UP001499930">
    <property type="component" value="Unassembled WGS sequence"/>
</dbReference>
<feature type="transmembrane region" description="Helical" evidence="7">
    <location>
        <begin position="290"/>
        <end position="312"/>
    </location>
</feature>
<dbReference type="Gene3D" id="1.20.1720.10">
    <property type="entry name" value="Multidrug resistance protein D"/>
    <property type="match status" value="1"/>
</dbReference>
<keyword evidence="5 7" id="KW-1133">Transmembrane helix</keyword>
<feature type="transmembrane region" description="Helical" evidence="7">
    <location>
        <begin position="324"/>
        <end position="343"/>
    </location>
</feature>
<gene>
    <name evidence="9" type="ORF">GCM10017559_84490</name>
</gene>
<evidence type="ECO:0000256" key="3">
    <source>
        <dbReference type="ARBA" id="ARBA00022475"/>
    </source>
</evidence>
<protein>
    <submittedName>
        <fullName evidence="9">MFS transporter</fullName>
    </submittedName>
</protein>
<feature type="transmembrane region" description="Helical" evidence="7">
    <location>
        <begin position="72"/>
        <end position="91"/>
    </location>
</feature>
<feature type="transmembrane region" description="Helical" evidence="7">
    <location>
        <begin position="7"/>
        <end position="29"/>
    </location>
</feature>
<dbReference type="RefSeq" id="WP_344908439.1">
    <property type="nucleotide sequence ID" value="NZ_BAAAWD010000032.1"/>
</dbReference>
<feature type="transmembrane region" description="Helical" evidence="7">
    <location>
        <begin position="130"/>
        <end position="152"/>
    </location>
</feature>
<reference evidence="10" key="1">
    <citation type="journal article" date="2019" name="Int. J. Syst. Evol. Microbiol.">
        <title>The Global Catalogue of Microorganisms (GCM) 10K type strain sequencing project: providing services to taxonomists for standard genome sequencing and annotation.</title>
        <authorList>
            <consortium name="The Broad Institute Genomics Platform"/>
            <consortium name="The Broad Institute Genome Sequencing Center for Infectious Disease"/>
            <person name="Wu L."/>
            <person name="Ma J."/>
        </authorList>
    </citation>
    <scope>NUCLEOTIDE SEQUENCE [LARGE SCALE GENOMIC DNA]</scope>
    <source>
        <strain evidence="10">JCM 3106</strain>
    </source>
</reference>
<feature type="transmembrane region" description="Helical" evidence="7">
    <location>
        <begin position="41"/>
        <end position="60"/>
    </location>
</feature>
<keyword evidence="4 7" id="KW-0812">Transmembrane</keyword>
<dbReference type="PANTHER" id="PTHR42718:SF49">
    <property type="entry name" value="EXPORT PROTEIN"/>
    <property type="match status" value="1"/>
</dbReference>
<organism evidence="9 10">
    <name type="scientific">Streptosporangium longisporum</name>
    <dbReference type="NCBI Taxonomy" id="46187"/>
    <lineage>
        <taxon>Bacteria</taxon>
        <taxon>Bacillati</taxon>
        <taxon>Actinomycetota</taxon>
        <taxon>Actinomycetes</taxon>
        <taxon>Streptosporangiales</taxon>
        <taxon>Streptosporangiaceae</taxon>
        <taxon>Streptosporangium</taxon>
    </lineage>
</organism>
<feature type="domain" description="Major facilitator superfamily (MFS) profile" evidence="8">
    <location>
        <begin position="6"/>
        <end position="482"/>
    </location>
</feature>
<dbReference type="PRINTS" id="PR01036">
    <property type="entry name" value="TCRTETB"/>
</dbReference>
<name>A0ABP6LFZ2_9ACTN</name>
<comment type="subcellular location">
    <subcellularLocation>
        <location evidence="1">Cell membrane</location>
        <topology evidence="1">Multi-pass membrane protein</topology>
    </subcellularLocation>
</comment>
<dbReference type="InterPro" id="IPR020846">
    <property type="entry name" value="MFS_dom"/>
</dbReference>
<feature type="transmembrane region" description="Helical" evidence="7">
    <location>
        <begin position="349"/>
        <end position="375"/>
    </location>
</feature>
<feature type="transmembrane region" description="Helical" evidence="7">
    <location>
        <begin position="396"/>
        <end position="413"/>
    </location>
</feature>
<evidence type="ECO:0000256" key="6">
    <source>
        <dbReference type="ARBA" id="ARBA00023136"/>
    </source>
</evidence>
<dbReference type="EMBL" id="BAAAWD010000032">
    <property type="protein sequence ID" value="GAA3042513.1"/>
    <property type="molecule type" value="Genomic_DNA"/>
</dbReference>
<dbReference type="PANTHER" id="PTHR42718">
    <property type="entry name" value="MAJOR FACILITATOR SUPERFAMILY MULTIDRUG TRANSPORTER MFSC"/>
    <property type="match status" value="1"/>
</dbReference>
<feature type="transmembrane region" description="Helical" evidence="7">
    <location>
        <begin position="458"/>
        <end position="478"/>
    </location>
</feature>
<dbReference type="Pfam" id="PF07690">
    <property type="entry name" value="MFS_1"/>
    <property type="match status" value="1"/>
</dbReference>
<dbReference type="InterPro" id="IPR004638">
    <property type="entry name" value="EmrB-like"/>
</dbReference>
<evidence type="ECO:0000256" key="4">
    <source>
        <dbReference type="ARBA" id="ARBA00022692"/>
    </source>
</evidence>
<feature type="transmembrane region" description="Helical" evidence="7">
    <location>
        <begin position="261"/>
        <end position="284"/>
    </location>
</feature>
<proteinExistence type="predicted"/>
<dbReference type="Gene3D" id="1.20.1250.20">
    <property type="entry name" value="MFS general substrate transporter like domains"/>
    <property type="match status" value="1"/>
</dbReference>
<keyword evidence="2" id="KW-0813">Transport</keyword>